<protein>
    <recommendedName>
        <fullName evidence="6">Beta-Casp domain-containing protein</fullName>
    </recommendedName>
</protein>
<dbReference type="GO" id="GO:0034472">
    <property type="term" value="P:snRNA 3'-end processing"/>
    <property type="evidence" value="ECO:0007669"/>
    <property type="project" value="TreeGrafter"/>
</dbReference>
<keyword evidence="8" id="KW-1185">Reference proteome</keyword>
<accession>A0A397IKA3</accession>
<gene>
    <name evidence="7" type="ORF">Glove_227g58</name>
</gene>
<dbReference type="Pfam" id="PF10996">
    <property type="entry name" value="Beta-Casp"/>
    <property type="match status" value="1"/>
</dbReference>
<dbReference type="STRING" id="1348612.A0A397IKA3"/>
<dbReference type="Gene3D" id="3.40.50.10890">
    <property type="match status" value="1"/>
</dbReference>
<evidence type="ECO:0000256" key="4">
    <source>
        <dbReference type="ARBA" id="ARBA00022490"/>
    </source>
</evidence>
<dbReference type="GO" id="GO:0032039">
    <property type="term" value="C:integrator complex"/>
    <property type="evidence" value="ECO:0007669"/>
    <property type="project" value="InterPro"/>
</dbReference>
<comment type="similarity">
    <text evidence="3">Belongs to the metallo-beta-lactamase superfamily. RNA-metabolizing metallo-beta-lactamase-like family. INTS9 subfamily.</text>
</comment>
<keyword evidence="5" id="KW-0539">Nucleus</keyword>
<dbReference type="GO" id="GO:0005737">
    <property type="term" value="C:cytoplasm"/>
    <property type="evidence" value="ECO:0007669"/>
    <property type="project" value="UniProtKB-SubCell"/>
</dbReference>
<keyword evidence="4" id="KW-0963">Cytoplasm</keyword>
<dbReference type="PANTHER" id="PTHR46094:SF1">
    <property type="entry name" value="INTEGRATOR COMPLEX SUBUNIT 9"/>
    <property type="match status" value="1"/>
</dbReference>
<name>A0A397IKA3_9GLOM</name>
<dbReference type="EMBL" id="PQFF01000210">
    <property type="protein sequence ID" value="RHZ74186.1"/>
    <property type="molecule type" value="Genomic_DNA"/>
</dbReference>
<dbReference type="OrthoDB" id="5600060at2759"/>
<dbReference type="SUPFAM" id="SSF56281">
    <property type="entry name" value="Metallo-hydrolase/oxidoreductase"/>
    <property type="match status" value="1"/>
</dbReference>
<evidence type="ECO:0000256" key="2">
    <source>
        <dbReference type="ARBA" id="ARBA00004496"/>
    </source>
</evidence>
<dbReference type="SMART" id="SM01027">
    <property type="entry name" value="Beta-Casp"/>
    <property type="match status" value="1"/>
</dbReference>
<evidence type="ECO:0000313" key="7">
    <source>
        <dbReference type="EMBL" id="RHZ74186.1"/>
    </source>
</evidence>
<evidence type="ECO:0000256" key="5">
    <source>
        <dbReference type="ARBA" id="ARBA00023242"/>
    </source>
</evidence>
<evidence type="ECO:0000259" key="6">
    <source>
        <dbReference type="SMART" id="SM01027"/>
    </source>
</evidence>
<reference evidence="7 8" key="1">
    <citation type="submission" date="2018-08" db="EMBL/GenBank/DDBJ databases">
        <title>Genome and evolution of the arbuscular mycorrhizal fungus Diversispora epigaea (formerly Glomus versiforme) and its bacterial endosymbionts.</title>
        <authorList>
            <person name="Sun X."/>
            <person name="Fei Z."/>
            <person name="Harrison M."/>
        </authorList>
    </citation>
    <scope>NUCLEOTIDE SEQUENCE [LARGE SCALE GENOMIC DNA]</scope>
    <source>
        <strain evidence="7 8">IT104</strain>
    </source>
</reference>
<dbReference type="InterPro" id="IPR001279">
    <property type="entry name" value="Metallo-B-lactamas"/>
</dbReference>
<dbReference type="InterPro" id="IPR027074">
    <property type="entry name" value="Integrator_9su"/>
</dbReference>
<evidence type="ECO:0000256" key="3">
    <source>
        <dbReference type="ARBA" id="ARBA00006861"/>
    </source>
</evidence>
<comment type="subcellular location">
    <subcellularLocation>
        <location evidence="2">Cytoplasm</location>
    </subcellularLocation>
    <subcellularLocation>
        <location evidence="1">Nucleus</location>
    </subcellularLocation>
</comment>
<comment type="caution">
    <text evidence="7">The sequence shown here is derived from an EMBL/GenBank/DDBJ whole genome shotgun (WGS) entry which is preliminary data.</text>
</comment>
<dbReference type="AlphaFoldDB" id="A0A397IKA3"/>
<sequence length="654" mass="74446">MKVKSLSRDLRSNCLLIKLKQMNFLIDCGIITTDFLNFSPRDNLSSRTQPLSSISTEIDGINNDLGWNQNEAKRIKLDPSIEPNGVNARRIRGQFLVEAPEFSGIDWSTIDFILITNYKQILALPYVTEYTDFRGKIYATEPTVIFGCQLMKEFVHLFGESTMSSSMNGIERFRSLSTRGTSDIFTGFTPEMNLVRSLYSLDDVQNCVDKIQQVRYEEILSLFELQITAHSSGYCLGGTNWLIDNESEKIAVISSSSTIANLHPLPFSKSVLDNVSIVILNNLHNNKDNLRLESTFQNIGKIVAKVLRDKGNVLFPCTMNGIMFDIIDILGKHLNAVGLGNIPFYAISPIAEESLKFSNISGEWMCEERQQKMYMPENPMAHKDMIDRNLLFYAARADSSLQEIYHEPCVVFAGHPSLRSGATINFIRKWGNNSKNCIIFTESEYDYKEAMSAFEDLQIMTEYIPIDIRLTVEEATNILQESKPRQILFPREIVEDINSIQQLLPSSLVTLYGHLNILNIAINSQYTRLYMSAALASEIYPINVGQSKLAVVKAKLRKSRKEDALIPSDESNLLKSKYFWGKINILELMNQLNQQIYGCRVSLEQDMDNSKWTVYVESPKIVIKINNNKLIIKTEDNDTRKIVQDILFKQLVVL</sequence>
<evidence type="ECO:0000313" key="8">
    <source>
        <dbReference type="Proteomes" id="UP000266861"/>
    </source>
</evidence>
<evidence type="ECO:0000256" key="1">
    <source>
        <dbReference type="ARBA" id="ARBA00004123"/>
    </source>
</evidence>
<dbReference type="Gene3D" id="3.60.15.10">
    <property type="entry name" value="Ribonuclease Z/Hydroxyacylglutathione hydrolase-like"/>
    <property type="match status" value="1"/>
</dbReference>
<feature type="domain" description="Beta-Casp" evidence="6">
    <location>
        <begin position="323"/>
        <end position="451"/>
    </location>
</feature>
<dbReference type="Proteomes" id="UP000266861">
    <property type="component" value="Unassembled WGS sequence"/>
</dbReference>
<dbReference type="Pfam" id="PF16661">
    <property type="entry name" value="Lactamase_B_6"/>
    <property type="match status" value="1"/>
</dbReference>
<organism evidence="7 8">
    <name type="scientific">Diversispora epigaea</name>
    <dbReference type="NCBI Taxonomy" id="1348612"/>
    <lineage>
        <taxon>Eukaryota</taxon>
        <taxon>Fungi</taxon>
        <taxon>Fungi incertae sedis</taxon>
        <taxon>Mucoromycota</taxon>
        <taxon>Glomeromycotina</taxon>
        <taxon>Glomeromycetes</taxon>
        <taxon>Diversisporales</taxon>
        <taxon>Diversisporaceae</taxon>
        <taxon>Diversispora</taxon>
    </lineage>
</organism>
<dbReference type="PANTHER" id="PTHR46094">
    <property type="entry name" value="INTEGRATOR COMPLEX SUBUNIT 9"/>
    <property type="match status" value="1"/>
</dbReference>
<dbReference type="InterPro" id="IPR036866">
    <property type="entry name" value="RibonucZ/Hydroxyglut_hydro"/>
</dbReference>
<proteinExistence type="inferred from homology"/>
<dbReference type="InterPro" id="IPR022712">
    <property type="entry name" value="Beta_Casp"/>
</dbReference>